<dbReference type="InterPro" id="IPR014017">
    <property type="entry name" value="DNA_helicase_UvrD-like_C"/>
</dbReference>
<feature type="binding site" evidence="13">
    <location>
        <begin position="23"/>
        <end position="30"/>
    </location>
    <ligand>
        <name>ATP</name>
        <dbReference type="ChEBI" id="CHEBI:30616"/>
    </ligand>
</feature>
<keyword evidence="6 13" id="KW-0067">ATP-binding</keyword>
<keyword evidence="9" id="KW-0413">Isomerase</keyword>
<evidence type="ECO:0000256" key="10">
    <source>
        <dbReference type="ARBA" id="ARBA00034617"/>
    </source>
</evidence>
<keyword evidence="8" id="KW-0234">DNA repair</keyword>
<evidence type="ECO:0000256" key="13">
    <source>
        <dbReference type="PROSITE-ProRule" id="PRU00560"/>
    </source>
</evidence>
<dbReference type="Proteomes" id="UP000515734">
    <property type="component" value="Chromosome"/>
</dbReference>
<evidence type="ECO:0000256" key="11">
    <source>
        <dbReference type="ARBA" id="ARBA00034808"/>
    </source>
</evidence>
<dbReference type="GO" id="GO:0016787">
    <property type="term" value="F:hydrolase activity"/>
    <property type="evidence" value="ECO:0007669"/>
    <property type="project" value="UniProtKB-UniRule"/>
</dbReference>
<dbReference type="PANTHER" id="PTHR11070">
    <property type="entry name" value="UVRD / RECB / PCRA DNA HELICASE FAMILY MEMBER"/>
    <property type="match status" value="1"/>
</dbReference>
<comment type="similarity">
    <text evidence="1">Belongs to the helicase family. UvrD subfamily.</text>
</comment>
<dbReference type="Gene3D" id="3.40.50.300">
    <property type="entry name" value="P-loop containing nucleotide triphosphate hydrolases"/>
    <property type="match status" value="2"/>
</dbReference>
<dbReference type="GO" id="GO:0000725">
    <property type="term" value="P:recombinational repair"/>
    <property type="evidence" value="ECO:0007669"/>
    <property type="project" value="TreeGrafter"/>
</dbReference>
<comment type="catalytic activity">
    <reaction evidence="12">
        <text>ATP + H2O = ADP + phosphate + H(+)</text>
        <dbReference type="Rhea" id="RHEA:13065"/>
        <dbReference type="ChEBI" id="CHEBI:15377"/>
        <dbReference type="ChEBI" id="CHEBI:15378"/>
        <dbReference type="ChEBI" id="CHEBI:30616"/>
        <dbReference type="ChEBI" id="CHEBI:43474"/>
        <dbReference type="ChEBI" id="CHEBI:456216"/>
        <dbReference type="EC" id="5.6.2.4"/>
    </reaction>
</comment>
<dbReference type="InterPro" id="IPR000212">
    <property type="entry name" value="DNA_helicase_UvrD/REP"/>
</dbReference>
<evidence type="ECO:0000256" key="7">
    <source>
        <dbReference type="ARBA" id="ARBA00023125"/>
    </source>
</evidence>
<gene>
    <name evidence="15" type="ORF">NIIDNTM18_00270</name>
</gene>
<evidence type="ECO:0000256" key="1">
    <source>
        <dbReference type="ARBA" id="ARBA00009922"/>
    </source>
</evidence>
<dbReference type="SUPFAM" id="SSF52540">
    <property type="entry name" value="P-loop containing nucleoside triphosphate hydrolases"/>
    <property type="match status" value="1"/>
</dbReference>
<feature type="domain" description="UvrD-like helicase ATP-binding" evidence="14">
    <location>
        <begin position="2"/>
        <end position="269"/>
    </location>
</feature>
<keyword evidence="5 13" id="KW-0347">Helicase</keyword>
<dbReference type="GO" id="GO:0003677">
    <property type="term" value="F:DNA binding"/>
    <property type="evidence" value="ECO:0007669"/>
    <property type="project" value="UniProtKB-KW"/>
</dbReference>
<evidence type="ECO:0000256" key="2">
    <source>
        <dbReference type="ARBA" id="ARBA00022741"/>
    </source>
</evidence>
<accession>A0A6S6NXF0</accession>
<evidence type="ECO:0000256" key="12">
    <source>
        <dbReference type="ARBA" id="ARBA00048988"/>
    </source>
</evidence>
<dbReference type="CDD" id="cd17932">
    <property type="entry name" value="DEXQc_UvrD"/>
    <property type="match status" value="1"/>
</dbReference>
<dbReference type="GO" id="GO:0005524">
    <property type="term" value="F:ATP binding"/>
    <property type="evidence" value="ECO:0007669"/>
    <property type="project" value="UniProtKB-UniRule"/>
</dbReference>
<keyword evidence="2 13" id="KW-0547">Nucleotide-binding</keyword>
<dbReference type="PANTHER" id="PTHR11070:SF2">
    <property type="entry name" value="ATP-DEPENDENT DNA HELICASE SRS2"/>
    <property type="match status" value="1"/>
</dbReference>
<dbReference type="RefSeq" id="WP_232100455.1">
    <property type="nucleotide sequence ID" value="NZ_AP023287.1"/>
</dbReference>
<evidence type="ECO:0000256" key="9">
    <source>
        <dbReference type="ARBA" id="ARBA00023235"/>
    </source>
</evidence>
<dbReference type="PROSITE" id="PS51198">
    <property type="entry name" value="UVRD_HELICASE_ATP_BIND"/>
    <property type="match status" value="1"/>
</dbReference>
<evidence type="ECO:0000256" key="8">
    <source>
        <dbReference type="ARBA" id="ARBA00023204"/>
    </source>
</evidence>
<name>A0A6S6NXF0_9MYCO</name>
<protein>
    <recommendedName>
        <fullName evidence="11">DNA 3'-5' helicase</fullName>
        <ecNumber evidence="11">5.6.2.4</ecNumber>
    </recommendedName>
</protein>
<dbReference type="Pfam" id="PF13361">
    <property type="entry name" value="UvrD_C"/>
    <property type="match status" value="1"/>
</dbReference>
<evidence type="ECO:0000256" key="4">
    <source>
        <dbReference type="ARBA" id="ARBA00022801"/>
    </source>
</evidence>
<proteinExistence type="inferred from homology"/>
<sequence>MTSPHDSQQVAASSSEPNLLVIAPPGCGKTELLAMRAVELIPRLRTHQKILALTFTNRAKANLSERLRQLLGPHRFRRYVTVHNFHGHATDLIKSHGRTLGLDPAALTFPTTQTLSKALKELSADADANRAAEELLGKVKREVRNDDEVAAALDQFGDALAVRVERERVSRGQLHYDDLLRHAQQLLRIDEIANLYQQHYGAVLVDEFQDLSTQQLDVVLRTSTTWRTFAGDPLQGIYSWAGADPANVEARLRALCGQPVELTVSYRSSPAVLGVVNRLAATMGAKPLTAYDPDAWPNGGAAAALAFGDRAEEADFVCTTAATIAAADSAASIGIITRSAGRRTVIDQTFAAMPDVLCRRWDLAIDDPLVRDRIRSVVFGLPRGATVDDARHAALKALDPSDIDTAEDLGNAFDQLTEQGGGDASVRQVLSRFRHADDSDIAVGPGVHLLNAHTGKGQQFDWAFVCGLEVGQVPSYFAKTPEAVAEEKRVLLVMLSRARHGLVVTRVHTANGRYGPFQVDASPWFADLQPSAVVNSEQLTGQIDALYQSRDVEETSRY</sequence>
<comment type="catalytic activity">
    <reaction evidence="10">
        <text>Couples ATP hydrolysis with the unwinding of duplex DNA by translocating in the 3'-5' direction.</text>
        <dbReference type="EC" id="5.6.2.4"/>
    </reaction>
</comment>
<dbReference type="InterPro" id="IPR027417">
    <property type="entry name" value="P-loop_NTPase"/>
</dbReference>
<evidence type="ECO:0000259" key="14">
    <source>
        <dbReference type="PROSITE" id="PS51198"/>
    </source>
</evidence>
<dbReference type="EC" id="5.6.2.4" evidence="11"/>
<keyword evidence="4 13" id="KW-0378">Hydrolase</keyword>
<dbReference type="Pfam" id="PF00580">
    <property type="entry name" value="UvrD-helicase"/>
    <property type="match status" value="1"/>
</dbReference>
<dbReference type="InterPro" id="IPR014016">
    <property type="entry name" value="UvrD-like_ATP-bd"/>
</dbReference>
<organism evidence="15 16">
    <name type="scientific">Mycolicibacterium litorale</name>
    <dbReference type="NCBI Taxonomy" id="758802"/>
    <lineage>
        <taxon>Bacteria</taxon>
        <taxon>Bacillati</taxon>
        <taxon>Actinomycetota</taxon>
        <taxon>Actinomycetes</taxon>
        <taxon>Mycobacteriales</taxon>
        <taxon>Mycobacteriaceae</taxon>
        <taxon>Mycolicibacterium</taxon>
    </lineage>
</organism>
<evidence type="ECO:0000313" key="16">
    <source>
        <dbReference type="Proteomes" id="UP000515734"/>
    </source>
</evidence>
<evidence type="ECO:0000256" key="3">
    <source>
        <dbReference type="ARBA" id="ARBA00022763"/>
    </source>
</evidence>
<dbReference type="Gene3D" id="1.10.10.160">
    <property type="match status" value="1"/>
</dbReference>
<dbReference type="AlphaFoldDB" id="A0A6S6NXF0"/>
<dbReference type="GO" id="GO:0043138">
    <property type="term" value="F:3'-5' DNA helicase activity"/>
    <property type="evidence" value="ECO:0007669"/>
    <property type="project" value="UniProtKB-EC"/>
</dbReference>
<evidence type="ECO:0000256" key="5">
    <source>
        <dbReference type="ARBA" id="ARBA00022806"/>
    </source>
</evidence>
<keyword evidence="3" id="KW-0227">DNA damage</keyword>
<dbReference type="InterPro" id="IPR013986">
    <property type="entry name" value="DExx_box_DNA_helicase_dom_sf"/>
</dbReference>
<keyword evidence="7" id="KW-0238">DNA-binding</keyword>
<dbReference type="EMBL" id="AP023287">
    <property type="protein sequence ID" value="BCI50749.1"/>
    <property type="molecule type" value="Genomic_DNA"/>
</dbReference>
<reference evidence="15 16" key="1">
    <citation type="submission" date="2020-07" db="EMBL/GenBank/DDBJ databases">
        <title>Complete genome sequence of Mycolicibacterium litorale like strain isolated from cardiac implantable electronic device infection.</title>
        <authorList>
            <person name="Fukano H."/>
            <person name="Miyama H."/>
            <person name="Hoshino Y."/>
        </authorList>
    </citation>
    <scope>NUCLEOTIDE SEQUENCE [LARGE SCALE GENOMIC DNA]</scope>
    <source>
        <strain evidence="15 16">NIIDNTM18</strain>
    </source>
</reference>
<evidence type="ECO:0000313" key="15">
    <source>
        <dbReference type="EMBL" id="BCI50749.1"/>
    </source>
</evidence>
<evidence type="ECO:0000256" key="6">
    <source>
        <dbReference type="ARBA" id="ARBA00022840"/>
    </source>
</evidence>